<evidence type="ECO:0000313" key="11">
    <source>
        <dbReference type="EMBL" id="MEE1884754.1"/>
    </source>
</evidence>
<dbReference type="RefSeq" id="WP_330145666.1">
    <property type="nucleotide sequence ID" value="NZ_JAZDQU010000001.1"/>
</dbReference>
<dbReference type="Gene3D" id="3.40.50.10750">
    <property type="entry name" value="Isocitrate/Isopropylmalate dehydrogenase-like"/>
    <property type="match status" value="1"/>
</dbReference>
<keyword evidence="5" id="KW-0479">Metal-binding</keyword>
<accession>A0ABU7H0E6</accession>
<evidence type="ECO:0000256" key="3">
    <source>
        <dbReference type="ARBA" id="ARBA00007686"/>
    </source>
</evidence>
<dbReference type="InterPro" id="IPR037062">
    <property type="entry name" value="Malic_N_dom_sf"/>
</dbReference>
<dbReference type="PANTHER" id="PTHR43237">
    <property type="entry name" value="NADP-DEPENDENT MALIC ENZYME"/>
    <property type="match status" value="1"/>
</dbReference>
<dbReference type="InterPro" id="IPR012302">
    <property type="entry name" value="Malic_NAD-bd"/>
</dbReference>
<evidence type="ECO:0000256" key="7">
    <source>
        <dbReference type="ARBA" id="ARBA00023268"/>
    </source>
</evidence>
<evidence type="ECO:0000256" key="1">
    <source>
        <dbReference type="ARBA" id="ARBA00001936"/>
    </source>
</evidence>
<dbReference type="Proteomes" id="UP001337681">
    <property type="component" value="Unassembled WGS sequence"/>
</dbReference>
<comment type="cofactor">
    <cofactor evidence="1">
        <name>Mn(2+)</name>
        <dbReference type="ChEBI" id="CHEBI:29035"/>
    </cofactor>
</comment>
<dbReference type="Pfam" id="PF01515">
    <property type="entry name" value="PTA_PTB"/>
    <property type="match status" value="1"/>
</dbReference>
<organism evidence="11 12">
    <name type="scientific">Pedobacter flavus</name>
    <dbReference type="NCBI Taxonomy" id="3113906"/>
    <lineage>
        <taxon>Bacteria</taxon>
        <taxon>Pseudomonadati</taxon>
        <taxon>Bacteroidota</taxon>
        <taxon>Sphingobacteriia</taxon>
        <taxon>Sphingobacteriales</taxon>
        <taxon>Sphingobacteriaceae</taxon>
        <taxon>Pedobacter</taxon>
    </lineage>
</organism>
<dbReference type="InterPro" id="IPR045213">
    <property type="entry name" value="Malic_NAD-bd_bact_type"/>
</dbReference>
<dbReference type="InterPro" id="IPR042113">
    <property type="entry name" value="P_AcTrfase_dom1"/>
</dbReference>
<dbReference type="SUPFAM" id="SSF53223">
    <property type="entry name" value="Aminoacid dehydrogenase-like, N-terminal domain"/>
    <property type="match status" value="1"/>
</dbReference>
<dbReference type="Gene3D" id="3.40.50.10380">
    <property type="entry name" value="Malic enzyme, N-terminal domain"/>
    <property type="match status" value="1"/>
</dbReference>
<protein>
    <submittedName>
        <fullName evidence="11">NADP-dependent malic enzyme</fullName>
        <ecNumber evidence="11">1.1.1.40</ecNumber>
    </submittedName>
</protein>
<dbReference type="InterPro" id="IPR015884">
    <property type="entry name" value="Malic_enzyme_CS"/>
</dbReference>
<evidence type="ECO:0000259" key="9">
    <source>
        <dbReference type="SMART" id="SM00919"/>
    </source>
</evidence>
<dbReference type="InterPro" id="IPR002505">
    <property type="entry name" value="PTA_PTB"/>
</dbReference>
<evidence type="ECO:0000256" key="4">
    <source>
        <dbReference type="ARBA" id="ARBA00008756"/>
    </source>
</evidence>
<dbReference type="PANTHER" id="PTHR43237:SF4">
    <property type="entry name" value="NADP-DEPENDENT MALIC ENZYME"/>
    <property type="match status" value="1"/>
</dbReference>
<comment type="similarity">
    <text evidence="3">In the N-terminal section; belongs to the malic enzymes family.</text>
</comment>
<dbReference type="InterPro" id="IPR042112">
    <property type="entry name" value="P_AcTrfase_dom2"/>
</dbReference>
<sequence>MSKINRKQDALDYHSQGRPGKIQVIPTKPTNSQRDLTLAYSPGVAQPCLEIADNIEDVYKYTAKGNLVAVISNGTAVLGLGDIGPEASKPVMEGKGLLFKIYADIDVFDLELDTKNVDDFVKIVKSLEPTFGGVNLEDIKAPECFEIERRLKEEMNIPVMHDDQHGTAIISAAALLNACELQKKKLDKVKIVVNGAGAAAISCTRLYVALGAKKENVVMCDRSGVIRSDRGNLDEIKAEFATTRKIDTLEEALKDADVFIGLSSADCVSVDMLKSMAKNPIVFAMANPNPEIAYELAIKSRKDLIMATGRSDYPNQVNNVLGFPYIFRGALDVRATAINEEMKIAAVRAIADLAKKPVPEAVNMAYNEKNIKFGKTYIIPKPMDIRLITNVSVAVAKAAIESGVARKKITNWDEYIDTLKQRMGMDDAIMRAITNKAKLDPRRVVFAEADNYKILKAAQIVKDDNIAIPILLGNKDVINKIIQENGLELDNVQIIDPTLEAERSANYAEILFKKRQRKGITKYEALKLMRDRNYFGASMVEAGDADAMISGLTKNYASTIKPALQIIGTAPDVSKVAGMYMMMTRKGPVFFGDTTVNVNPSVEELVDITLLLDKSVKKFNIQPRIAMLSYSNFGSNDGPVPDKIRHAVKILHDQHPNVLVDGDMQGNFAMNSAMLNDNFPFSRLAGAPANTLVFPNLESGNIAYKLLQELGGAEAIGPILLGLNKPVHIVQLGSSVREIVNMVTIAVLDVQAKEEEAAPKKRRIFGIRNKK</sequence>
<dbReference type="PIRSF" id="PIRSF036684">
    <property type="entry name" value="ME_PTA"/>
    <property type="match status" value="1"/>
</dbReference>
<reference evidence="11 12" key="1">
    <citation type="submission" date="2024-01" db="EMBL/GenBank/DDBJ databases">
        <title>Pedobacter sp. nov., isolated from oil-contaminated soil.</title>
        <authorList>
            <person name="Le N.T.T."/>
        </authorList>
    </citation>
    <scope>NUCLEOTIDE SEQUENCE [LARGE SCALE GENOMIC DNA]</scope>
    <source>
        <strain evidence="11 12">VNH31</strain>
    </source>
</reference>
<dbReference type="InterPro" id="IPR012188">
    <property type="entry name" value="ME_PTA"/>
</dbReference>
<comment type="caution">
    <text evidence="11">The sequence shown here is derived from an EMBL/GenBank/DDBJ whole genome shotgun (WGS) entry which is preliminary data.</text>
</comment>
<dbReference type="PROSITE" id="PS00331">
    <property type="entry name" value="MALIC_ENZYMES"/>
    <property type="match status" value="1"/>
</dbReference>
<dbReference type="Gene3D" id="3.40.50.720">
    <property type="entry name" value="NAD(P)-binding Rossmann-like Domain"/>
    <property type="match status" value="1"/>
</dbReference>
<proteinExistence type="inferred from homology"/>
<evidence type="ECO:0000256" key="8">
    <source>
        <dbReference type="SAM" id="MobiDB-lite"/>
    </source>
</evidence>
<dbReference type="InterPro" id="IPR036291">
    <property type="entry name" value="NAD(P)-bd_dom_sf"/>
</dbReference>
<dbReference type="CDD" id="cd05311">
    <property type="entry name" value="NAD_bind_2_malic_enz"/>
    <property type="match status" value="1"/>
</dbReference>
<feature type="domain" description="Malic enzyme N-terminal" evidence="10">
    <location>
        <begin position="19"/>
        <end position="152"/>
    </location>
</feature>
<feature type="region of interest" description="Disordered" evidence="8">
    <location>
        <begin position="1"/>
        <end position="23"/>
    </location>
</feature>
<keyword evidence="12" id="KW-1185">Reference proteome</keyword>
<gene>
    <name evidence="11" type="ORF">VRU49_04880</name>
</gene>
<dbReference type="InterPro" id="IPR046346">
    <property type="entry name" value="Aminoacid_DH-like_N_sf"/>
</dbReference>
<dbReference type="GO" id="GO:0004473">
    <property type="term" value="F:malate dehydrogenase (decarboxylating) (NADP+) activity"/>
    <property type="evidence" value="ECO:0007669"/>
    <property type="project" value="UniProtKB-EC"/>
</dbReference>
<dbReference type="InterPro" id="IPR012301">
    <property type="entry name" value="Malic_N_dom"/>
</dbReference>
<dbReference type="EMBL" id="JAZDQU010000001">
    <property type="protein sequence ID" value="MEE1884754.1"/>
    <property type="molecule type" value="Genomic_DNA"/>
</dbReference>
<keyword evidence="6 11" id="KW-0560">Oxidoreductase</keyword>
<keyword evidence="7" id="KW-0511">Multifunctional enzyme</keyword>
<dbReference type="EC" id="1.1.1.40" evidence="11"/>
<dbReference type="Gene3D" id="3.40.50.10950">
    <property type="match status" value="1"/>
</dbReference>
<evidence type="ECO:0000256" key="5">
    <source>
        <dbReference type="ARBA" id="ARBA00022723"/>
    </source>
</evidence>
<comment type="cofactor">
    <cofactor evidence="2">
        <name>Mg(2+)</name>
        <dbReference type="ChEBI" id="CHEBI:18420"/>
    </cofactor>
</comment>
<dbReference type="SMART" id="SM00919">
    <property type="entry name" value="Malic_M"/>
    <property type="match status" value="1"/>
</dbReference>
<dbReference type="InterPro" id="IPR051674">
    <property type="entry name" value="Malate_Decarboxylase"/>
</dbReference>
<evidence type="ECO:0000256" key="2">
    <source>
        <dbReference type="ARBA" id="ARBA00001946"/>
    </source>
</evidence>
<feature type="domain" description="Malic enzyme NAD-binding" evidence="9">
    <location>
        <begin position="164"/>
        <end position="400"/>
    </location>
</feature>
<feature type="compositionally biased region" description="Basic and acidic residues" evidence="8">
    <location>
        <begin position="1"/>
        <end position="12"/>
    </location>
</feature>
<name>A0ABU7H0E6_9SPHI</name>
<evidence type="ECO:0000256" key="6">
    <source>
        <dbReference type="ARBA" id="ARBA00023002"/>
    </source>
</evidence>
<evidence type="ECO:0000259" key="10">
    <source>
        <dbReference type="SMART" id="SM01274"/>
    </source>
</evidence>
<dbReference type="SMART" id="SM01274">
    <property type="entry name" value="malic"/>
    <property type="match status" value="1"/>
</dbReference>
<dbReference type="SUPFAM" id="SSF53659">
    <property type="entry name" value="Isocitrate/Isopropylmalate dehydrogenase-like"/>
    <property type="match status" value="1"/>
</dbReference>
<comment type="similarity">
    <text evidence="4">In the C-terminal section; belongs to the phosphate acetyltransferase and butyryltransferase family.</text>
</comment>
<dbReference type="SUPFAM" id="SSF51735">
    <property type="entry name" value="NAD(P)-binding Rossmann-fold domains"/>
    <property type="match status" value="1"/>
</dbReference>
<evidence type="ECO:0000313" key="12">
    <source>
        <dbReference type="Proteomes" id="UP001337681"/>
    </source>
</evidence>
<dbReference type="Pfam" id="PF03949">
    <property type="entry name" value="Malic_M"/>
    <property type="match status" value="1"/>
</dbReference>
<dbReference type="Pfam" id="PF00390">
    <property type="entry name" value="malic"/>
    <property type="match status" value="1"/>
</dbReference>